<dbReference type="CDD" id="cd02440">
    <property type="entry name" value="AdoMet_MTases"/>
    <property type="match status" value="1"/>
</dbReference>
<sequence>MTDTKLLDTPFGSFQLLRRPRRRNEVLQAWDAADSYLLNQLAEQNLPPQSRILIVNDSFGALSCALAKFDCSHWSDSVSAQLACCENAHINTCREPEFIASTDLPEGHFDRIIYRLPRSHSLMRYQLERLRPLLRAPEHFVGATMAKYLNASTLALIGESLGEAQASLAWKKARLVAVNSLCSDHEGYSDDWEVTRDDGLGVILGNHANVFSRGKFDRGSRVLLDALPKLPLDRDASAHIADLGCGNGLLGVVAARHWRNARVEFFDESHLAVSSARRNVLGNLEDGSRCGFHRDDCMSGYSGPPFDLVLCNPPFHQEQQIGDHIAQQMFEHSLRFLRPGGYLCVVGNRHLGYHTTLAKRFTQCTTLHSDAKFVVLLATK</sequence>
<dbReference type="GO" id="GO:0008168">
    <property type="term" value="F:methyltransferase activity"/>
    <property type="evidence" value="ECO:0007669"/>
    <property type="project" value="UniProtKB-KW"/>
</dbReference>
<dbReference type="PANTHER" id="PTHR47816">
    <property type="entry name" value="RIBOSOMAL RNA SMALL SUBUNIT METHYLTRANSFERASE C"/>
    <property type="match status" value="1"/>
</dbReference>
<dbReference type="Proteomes" id="UP000765845">
    <property type="component" value="Unassembled WGS sequence"/>
</dbReference>
<dbReference type="Pfam" id="PF26049">
    <property type="entry name" value="RLMG_N"/>
    <property type="match status" value="1"/>
</dbReference>
<dbReference type="InterPro" id="IPR007848">
    <property type="entry name" value="Small_mtfrase_dom"/>
</dbReference>
<dbReference type="PROSITE" id="PS00092">
    <property type="entry name" value="N6_MTASE"/>
    <property type="match status" value="1"/>
</dbReference>
<reference evidence="8 9" key="1">
    <citation type="submission" date="2020-04" db="EMBL/GenBank/DDBJ databases">
        <authorList>
            <person name="Yoon J."/>
        </authorList>
    </citation>
    <scope>NUCLEOTIDE SEQUENCE [LARGE SCALE GENOMIC DNA]</scope>
    <source>
        <strain evidence="8 9">KMU-166</strain>
    </source>
</reference>
<dbReference type="EMBL" id="JAAWWK010000002">
    <property type="protein sequence ID" value="NKI17358.1"/>
    <property type="molecule type" value="Genomic_DNA"/>
</dbReference>
<dbReference type="RefSeq" id="WP_168449863.1">
    <property type="nucleotide sequence ID" value="NZ_JAAWWK010000002.1"/>
</dbReference>
<dbReference type="Pfam" id="PF05175">
    <property type="entry name" value="MTS"/>
    <property type="match status" value="1"/>
</dbReference>
<dbReference type="InterPro" id="IPR029063">
    <property type="entry name" value="SAM-dependent_MTases_sf"/>
</dbReference>
<feature type="domain" description="RlmG N-terminal" evidence="7">
    <location>
        <begin position="6"/>
        <end position="178"/>
    </location>
</feature>
<keyword evidence="3 8" id="KW-0489">Methyltransferase</keyword>
<keyword evidence="4" id="KW-0808">Transferase</keyword>
<name>A0ABX1GFZ1_9GAMM</name>
<dbReference type="SUPFAM" id="SSF53335">
    <property type="entry name" value="S-adenosyl-L-methionine-dependent methyltransferases"/>
    <property type="match status" value="1"/>
</dbReference>
<evidence type="ECO:0000259" key="6">
    <source>
        <dbReference type="Pfam" id="PF05175"/>
    </source>
</evidence>
<protein>
    <submittedName>
        <fullName evidence="8">Methyltransferase</fullName>
    </submittedName>
</protein>
<evidence type="ECO:0000256" key="2">
    <source>
        <dbReference type="ARBA" id="ARBA00022552"/>
    </source>
</evidence>
<dbReference type="InterPro" id="IPR002052">
    <property type="entry name" value="DNA_methylase_N6_adenine_CS"/>
</dbReference>
<organism evidence="8 9">
    <name type="scientific">Spongiibacter thalassae</name>
    <dbReference type="NCBI Taxonomy" id="2721624"/>
    <lineage>
        <taxon>Bacteria</taxon>
        <taxon>Pseudomonadati</taxon>
        <taxon>Pseudomonadota</taxon>
        <taxon>Gammaproteobacteria</taxon>
        <taxon>Cellvibrionales</taxon>
        <taxon>Spongiibacteraceae</taxon>
        <taxon>Spongiibacter</taxon>
    </lineage>
</organism>
<evidence type="ECO:0000313" key="8">
    <source>
        <dbReference type="EMBL" id="NKI17358.1"/>
    </source>
</evidence>
<keyword evidence="1" id="KW-0963">Cytoplasm</keyword>
<dbReference type="GO" id="GO:0032259">
    <property type="term" value="P:methylation"/>
    <property type="evidence" value="ECO:0007669"/>
    <property type="project" value="UniProtKB-KW"/>
</dbReference>
<dbReference type="InterPro" id="IPR058679">
    <property type="entry name" value="RlmG_N"/>
</dbReference>
<dbReference type="PANTHER" id="PTHR47816:SF5">
    <property type="entry name" value="RIBOSOMAL RNA LARGE SUBUNIT METHYLTRANSFERASE G"/>
    <property type="match status" value="1"/>
</dbReference>
<comment type="caution">
    <text evidence="8">The sequence shown here is derived from an EMBL/GenBank/DDBJ whole genome shotgun (WGS) entry which is preliminary data.</text>
</comment>
<evidence type="ECO:0000256" key="3">
    <source>
        <dbReference type="ARBA" id="ARBA00022603"/>
    </source>
</evidence>
<gene>
    <name evidence="8" type="ORF">HCU74_08010</name>
</gene>
<evidence type="ECO:0000313" key="9">
    <source>
        <dbReference type="Proteomes" id="UP000765845"/>
    </source>
</evidence>
<keyword evidence="2" id="KW-0698">rRNA processing</keyword>
<accession>A0ABX1GFZ1</accession>
<keyword evidence="9" id="KW-1185">Reference proteome</keyword>
<feature type="domain" description="Methyltransferase small" evidence="6">
    <location>
        <begin position="204"/>
        <end position="376"/>
    </location>
</feature>
<evidence type="ECO:0000256" key="5">
    <source>
        <dbReference type="ARBA" id="ARBA00022691"/>
    </source>
</evidence>
<evidence type="ECO:0000256" key="1">
    <source>
        <dbReference type="ARBA" id="ARBA00022490"/>
    </source>
</evidence>
<dbReference type="InterPro" id="IPR017237">
    <property type="entry name" value="RLMG"/>
</dbReference>
<dbReference type="InterPro" id="IPR046977">
    <property type="entry name" value="RsmC/RlmG"/>
</dbReference>
<dbReference type="PIRSF" id="PIRSF037565">
    <property type="entry name" value="RRNA_m2G_Mtase_RsmD_prd"/>
    <property type="match status" value="1"/>
</dbReference>
<keyword evidence="5" id="KW-0949">S-adenosyl-L-methionine</keyword>
<dbReference type="Gene3D" id="3.40.50.150">
    <property type="entry name" value="Vaccinia Virus protein VP39"/>
    <property type="match status" value="2"/>
</dbReference>
<proteinExistence type="predicted"/>
<evidence type="ECO:0000259" key="7">
    <source>
        <dbReference type="Pfam" id="PF26049"/>
    </source>
</evidence>
<evidence type="ECO:0000256" key="4">
    <source>
        <dbReference type="ARBA" id="ARBA00022679"/>
    </source>
</evidence>